<organism evidence="2 3">
    <name type="scientific">Sutcliffiella tianshenii</name>
    <dbReference type="NCBI Taxonomy" id="1463404"/>
    <lineage>
        <taxon>Bacteria</taxon>
        <taxon>Bacillati</taxon>
        <taxon>Bacillota</taxon>
        <taxon>Bacilli</taxon>
        <taxon>Bacillales</taxon>
        <taxon>Bacillaceae</taxon>
        <taxon>Sutcliffiella</taxon>
    </lineage>
</organism>
<dbReference type="PROSITE" id="PS50965">
    <property type="entry name" value="NERD"/>
    <property type="match status" value="1"/>
</dbReference>
<proteinExistence type="predicted"/>
<sequence length="318" mass="36550">MIKKVREKSIRLLTMEAGGRRVYKNHPVYAQIERELGRQTAGYKGECALDYYLTFLPDDKYFIFHGLRLEDPKNRHFQMDTFLFSLSHGLILESKYISGELEFDEKTSQLIRKVPEGHETMGDPISQVERHKEQLRSWMEKHLGKVVPITGQVVLTNKNAILLNASPSIMKKVTFLTNLPNRMKSINENLPNPILSEKELRKAARMLNQKHAPDQFDFMGYFKLSQKEIITGVICPECSHSPMIRKSANWICLECGCKSKNAHIEALQDYALLCGKSISNKQAKEFLHLSSSSVTFQILQSMNLRHTGTKKGRVYFLD</sequence>
<gene>
    <name evidence="2" type="ORF">JOC95_004035</name>
</gene>
<dbReference type="InterPro" id="IPR011528">
    <property type="entry name" value="NERD"/>
</dbReference>
<protein>
    <recommendedName>
        <fullName evidence="1">NERD domain-containing protein</fullName>
    </recommendedName>
</protein>
<comment type="caution">
    <text evidence="2">The sequence shown here is derived from an EMBL/GenBank/DDBJ whole genome shotgun (WGS) entry which is preliminary data.</text>
</comment>
<evidence type="ECO:0000313" key="2">
    <source>
        <dbReference type="EMBL" id="MBM7622124.1"/>
    </source>
</evidence>
<feature type="domain" description="NERD" evidence="1">
    <location>
        <begin position="41"/>
        <end position="158"/>
    </location>
</feature>
<name>A0ABS2P583_9BACI</name>
<evidence type="ECO:0000259" key="1">
    <source>
        <dbReference type="PROSITE" id="PS50965"/>
    </source>
</evidence>
<evidence type="ECO:0000313" key="3">
    <source>
        <dbReference type="Proteomes" id="UP000737402"/>
    </source>
</evidence>
<reference evidence="2 3" key="1">
    <citation type="submission" date="2021-01" db="EMBL/GenBank/DDBJ databases">
        <title>Genomic Encyclopedia of Type Strains, Phase IV (KMG-IV): sequencing the most valuable type-strain genomes for metagenomic binning, comparative biology and taxonomic classification.</title>
        <authorList>
            <person name="Goeker M."/>
        </authorList>
    </citation>
    <scope>NUCLEOTIDE SEQUENCE [LARGE SCALE GENOMIC DNA]</scope>
    <source>
        <strain evidence="2 3">DSM 25879</strain>
    </source>
</reference>
<dbReference type="RefSeq" id="WP_204419452.1">
    <property type="nucleotide sequence ID" value="NZ_JAFBED010000014.1"/>
</dbReference>
<accession>A0ABS2P583</accession>
<dbReference type="Pfam" id="PF08378">
    <property type="entry name" value="NERD"/>
    <property type="match status" value="1"/>
</dbReference>
<keyword evidence="3" id="KW-1185">Reference proteome</keyword>
<dbReference type="EMBL" id="JAFBED010000014">
    <property type="protein sequence ID" value="MBM7622124.1"/>
    <property type="molecule type" value="Genomic_DNA"/>
</dbReference>
<dbReference type="Proteomes" id="UP000737402">
    <property type="component" value="Unassembled WGS sequence"/>
</dbReference>